<dbReference type="RefSeq" id="WP_322474273.1">
    <property type="nucleotide sequence ID" value="NZ_JBHRZG010000006.1"/>
</dbReference>
<feature type="chain" id="PRO_5045377034" evidence="1">
    <location>
        <begin position="36"/>
        <end position="672"/>
    </location>
</feature>
<organism evidence="2 3">
    <name type="scientific">Deinococcus rufus</name>
    <dbReference type="NCBI Taxonomy" id="2136097"/>
    <lineage>
        <taxon>Bacteria</taxon>
        <taxon>Thermotogati</taxon>
        <taxon>Deinococcota</taxon>
        <taxon>Deinococci</taxon>
        <taxon>Deinococcales</taxon>
        <taxon>Deinococcaceae</taxon>
        <taxon>Deinococcus</taxon>
    </lineage>
</organism>
<dbReference type="EMBL" id="JBHRZG010000006">
    <property type="protein sequence ID" value="MFC3832302.1"/>
    <property type="molecule type" value="Genomic_DNA"/>
</dbReference>
<keyword evidence="3" id="KW-1185">Reference proteome</keyword>
<accession>A0ABV7Z4A4</accession>
<reference evidence="3" key="1">
    <citation type="journal article" date="2019" name="Int. J. Syst. Evol. Microbiol.">
        <title>The Global Catalogue of Microorganisms (GCM) 10K type strain sequencing project: providing services to taxonomists for standard genome sequencing and annotation.</title>
        <authorList>
            <consortium name="The Broad Institute Genomics Platform"/>
            <consortium name="The Broad Institute Genome Sequencing Center for Infectious Disease"/>
            <person name="Wu L."/>
            <person name="Ma J."/>
        </authorList>
    </citation>
    <scope>NUCLEOTIDE SEQUENCE [LARGE SCALE GENOMIC DNA]</scope>
    <source>
        <strain evidence="3">CCTCC AB 2017081</strain>
    </source>
</reference>
<name>A0ABV7Z4A4_9DEIO</name>
<comment type="caution">
    <text evidence="2">The sequence shown here is derived from an EMBL/GenBank/DDBJ whole genome shotgun (WGS) entry which is preliminary data.</text>
</comment>
<keyword evidence="1" id="KW-0732">Signal</keyword>
<feature type="signal peptide" evidence="1">
    <location>
        <begin position="1"/>
        <end position="35"/>
    </location>
</feature>
<gene>
    <name evidence="2" type="ORF">ACFOSB_05485</name>
</gene>
<evidence type="ECO:0000313" key="2">
    <source>
        <dbReference type="EMBL" id="MFC3832302.1"/>
    </source>
</evidence>
<proteinExistence type="predicted"/>
<evidence type="ECO:0000313" key="3">
    <source>
        <dbReference type="Proteomes" id="UP001595803"/>
    </source>
</evidence>
<protein>
    <submittedName>
        <fullName evidence="2">Uncharacterized protein</fullName>
    </submittedName>
</protein>
<dbReference type="Proteomes" id="UP001595803">
    <property type="component" value="Unassembled WGS sequence"/>
</dbReference>
<evidence type="ECO:0000256" key="1">
    <source>
        <dbReference type="SAM" id="SignalP"/>
    </source>
</evidence>
<sequence>MSRFPIRAAHLIRRFVRGWLLALLPLLALQSQAMAAKIGTVTYTAPTGWAVKAQPEMVTFTAPGGAGQGLMLLIPDQKVSGDPEAWFRTVVQQLSSDGQITDQSEIQAGSGAGASLLSAAVTVRLSQGTQYRFYTARLTGSGSASVYVLVTSSLNAVDGLQDTYVALIRSAAPAQASGTAGTSTPSKGTAATSPLGGAKTALPAVKPMNAAQFIAAGGNPEVAVIPDEFRCYQEKRGSSVTPELAVQILSGGKYRTAYGSGTYTVRKDSSLIKTDWTGGPLDGAYGYLNIDDYGQTLSISNVGENVLDDSIDFECYQRGARENRQLLDFRLKTPVPAAYPCTATDGSGKSGGTLEILKDGMYRLGGQTGRYAADFRSDQNDAWSDVTFTGGPLDDANGTYQEDEAGVRTLSVYRPKMECRLVVKPTPIPRYGSTKAPTPPKGSGGLSGAYAAWYPDPLAASGYGTCSGLCWDVYVFDRSGYVYTQEPDGSIDEASCTRTHPNGLPVCEVYRVQGSQIVIGKDKAVPLVRVGTGLKIDGRTYEPLLKLDGAKLAGSYESKSFVGGGTSTVSGGFQTTLNFLPQGRFTRARSGGVSATTTDTGTNLGNVTGGVTVTSDRRSSGTYKVSGYTLALTYGDGHTETLFAYALPDKNGRPDLELLRLGGSTYTRQDGK</sequence>